<feature type="transmembrane region" description="Helical" evidence="6">
    <location>
        <begin position="181"/>
        <end position="200"/>
    </location>
</feature>
<feature type="transmembrane region" description="Helical" evidence="6">
    <location>
        <begin position="69"/>
        <end position="89"/>
    </location>
</feature>
<keyword evidence="4 6" id="KW-1133">Transmembrane helix</keyword>
<evidence type="ECO:0000313" key="7">
    <source>
        <dbReference type="EMBL" id="REH42606.1"/>
    </source>
</evidence>
<keyword evidence="2" id="KW-1003">Cell membrane</keyword>
<evidence type="ECO:0000256" key="5">
    <source>
        <dbReference type="ARBA" id="ARBA00023136"/>
    </source>
</evidence>
<dbReference type="PANTHER" id="PTHR38825">
    <property type="entry name" value="LYSINE EXPORTER PROTEIN (LYSE/YGGA)"/>
    <property type="match status" value="1"/>
</dbReference>
<dbReference type="PANTHER" id="PTHR38825:SF2">
    <property type="entry name" value="LYSINE TRANSPORTER LYSE"/>
    <property type="match status" value="1"/>
</dbReference>
<dbReference type="Pfam" id="PF01810">
    <property type="entry name" value="LysE"/>
    <property type="match status" value="1"/>
</dbReference>
<comment type="subcellular location">
    <subcellularLocation>
        <location evidence="1">Cell membrane</location>
        <topology evidence="1">Multi-pass membrane protein</topology>
    </subcellularLocation>
</comment>
<keyword evidence="5 6" id="KW-0472">Membrane</keyword>
<accession>A0A3E0HCU4</accession>
<dbReference type="Proteomes" id="UP000256269">
    <property type="component" value="Unassembled WGS sequence"/>
</dbReference>
<keyword evidence="3 6" id="KW-0812">Transmembrane</keyword>
<evidence type="ECO:0000256" key="4">
    <source>
        <dbReference type="ARBA" id="ARBA00022989"/>
    </source>
</evidence>
<sequence length="202" mass="20646">MIDVLWLGLVLGAGAAVSVGPIFVTILHESATRGFAAGMRVILGSATADLVLLIPALLLSQVIATVAGAATWVAVAGAVFMTGLAAFALRDALRLWRGHVPELAGGWAFWKGLLSNLLNPLSWTFWLATGTPTMLAAQQAGGVLGLLVFTIVWFATASGLEAVIAFAVSRSGRGLGHRGQAGLSAASAGLFLGLAGFLLVRA</sequence>
<name>A0A3E0HCU4_9PSEU</name>
<dbReference type="GO" id="GO:0006865">
    <property type="term" value="P:amino acid transport"/>
    <property type="evidence" value="ECO:0007669"/>
    <property type="project" value="InterPro"/>
</dbReference>
<organism evidence="7 8">
    <name type="scientific">Kutzneria buriramensis</name>
    <dbReference type="NCBI Taxonomy" id="1045776"/>
    <lineage>
        <taxon>Bacteria</taxon>
        <taxon>Bacillati</taxon>
        <taxon>Actinomycetota</taxon>
        <taxon>Actinomycetes</taxon>
        <taxon>Pseudonocardiales</taxon>
        <taxon>Pseudonocardiaceae</taxon>
        <taxon>Kutzneria</taxon>
    </lineage>
</organism>
<feature type="transmembrane region" description="Helical" evidence="6">
    <location>
        <begin position="6"/>
        <end position="27"/>
    </location>
</feature>
<dbReference type="OrthoDB" id="7874789at2"/>
<feature type="transmembrane region" description="Helical" evidence="6">
    <location>
        <begin position="140"/>
        <end position="169"/>
    </location>
</feature>
<evidence type="ECO:0000256" key="6">
    <source>
        <dbReference type="SAM" id="Phobius"/>
    </source>
</evidence>
<proteinExistence type="predicted"/>
<dbReference type="EMBL" id="QUNO01000010">
    <property type="protein sequence ID" value="REH42606.1"/>
    <property type="molecule type" value="Genomic_DNA"/>
</dbReference>
<keyword evidence="8" id="KW-1185">Reference proteome</keyword>
<gene>
    <name evidence="7" type="ORF">BCF44_110102</name>
</gene>
<feature type="transmembrane region" description="Helical" evidence="6">
    <location>
        <begin position="39"/>
        <end position="63"/>
    </location>
</feature>
<dbReference type="AlphaFoldDB" id="A0A3E0HCU4"/>
<dbReference type="InterPro" id="IPR001123">
    <property type="entry name" value="LeuE-type"/>
</dbReference>
<evidence type="ECO:0000313" key="8">
    <source>
        <dbReference type="Proteomes" id="UP000256269"/>
    </source>
</evidence>
<evidence type="ECO:0000256" key="1">
    <source>
        <dbReference type="ARBA" id="ARBA00004651"/>
    </source>
</evidence>
<dbReference type="GO" id="GO:0005886">
    <property type="term" value="C:plasma membrane"/>
    <property type="evidence" value="ECO:0007669"/>
    <property type="project" value="UniProtKB-SubCell"/>
</dbReference>
<comment type="caution">
    <text evidence="7">The sequence shown here is derived from an EMBL/GenBank/DDBJ whole genome shotgun (WGS) entry which is preliminary data.</text>
</comment>
<evidence type="ECO:0000256" key="2">
    <source>
        <dbReference type="ARBA" id="ARBA00022475"/>
    </source>
</evidence>
<protein>
    <submittedName>
        <fullName evidence="7">Threonine/homoserine/homoserine lactone efflux protein</fullName>
    </submittedName>
</protein>
<dbReference type="RefSeq" id="WP_116177429.1">
    <property type="nucleotide sequence ID" value="NZ_CP144375.1"/>
</dbReference>
<feature type="transmembrane region" description="Helical" evidence="6">
    <location>
        <begin position="109"/>
        <end position="128"/>
    </location>
</feature>
<reference evidence="7 8" key="1">
    <citation type="submission" date="2018-08" db="EMBL/GenBank/DDBJ databases">
        <title>Genomic Encyclopedia of Archaeal and Bacterial Type Strains, Phase II (KMG-II): from individual species to whole genera.</title>
        <authorList>
            <person name="Goeker M."/>
        </authorList>
    </citation>
    <scope>NUCLEOTIDE SEQUENCE [LARGE SCALE GENOMIC DNA]</scope>
    <source>
        <strain evidence="7 8">DSM 45791</strain>
    </source>
</reference>
<evidence type="ECO:0000256" key="3">
    <source>
        <dbReference type="ARBA" id="ARBA00022692"/>
    </source>
</evidence>